<dbReference type="InterPro" id="IPR013766">
    <property type="entry name" value="Thioredoxin_domain"/>
</dbReference>
<feature type="compositionally biased region" description="Acidic residues" evidence="1">
    <location>
        <begin position="328"/>
        <end position="350"/>
    </location>
</feature>
<dbReference type="Pfam" id="PF24510">
    <property type="entry name" value="TXNDC16_3rd"/>
    <property type="match status" value="1"/>
</dbReference>
<evidence type="ECO:0000259" key="5">
    <source>
        <dbReference type="Pfam" id="PF24510"/>
    </source>
</evidence>
<accession>A0A3B4FQK1</accession>
<evidence type="ECO:0000256" key="2">
    <source>
        <dbReference type="SAM" id="SignalP"/>
    </source>
</evidence>
<evidence type="ECO:0000256" key="1">
    <source>
        <dbReference type="SAM" id="MobiDB-lite"/>
    </source>
</evidence>
<dbReference type="STRING" id="303518.ENSPNYP00000012847"/>
<dbReference type="Pfam" id="PF00085">
    <property type="entry name" value="Thioredoxin"/>
    <property type="match status" value="1"/>
</dbReference>
<sequence>KEHTSAMMWMCVTVFLLWMRSGRCTDKANTSDLIEYTASDFYEKLHSGKMMFIYFEHQGRPLTAHAISAVLLYICHRSHAPHYQACDVKHASVLNKRLFSSSAILRDEIKYVHTDADLLAMEKAARGKKDIVLGYVCSLGTQEHRSIMETAYVYGSKYQFILITGGPVLKHLGVNESSPSSRVWFLHCRVHSGFMTPMTSERCPLTRMRKPLSTLSLHSFLQLMEAPLTEVYDDPSSVQPPQFPYQQTPQVFLFSHPATEHLDLDTATTLAWRLRGLALLLLVHRCSPAVKTLDEYNAAYRLPEKVLEVKYLTLNSPDEVLVLFADQEKDEEEEEDDEEDNEGVDDDEEDSHFGTLSDMDSVTQLTSDNFHSAVAQSGLTVVLFYLKWDAVSMAFLSSFIEVAERLAEVNKVQMSVVDCSEWTDLCAAQPGSAVPFQPITAFPSVLLLHPQHPAQHFRGMLGSESLHHGVFPVSCITYSFFPNFSLLPCLAAFTEAAKSLRGDALTGLLTDELAEKWYELYYFKVEAIWQTASSIFVLFGTSSSSFHDFYPQPELTVENLPSFLLLGKALLLLFVGEEEDKIGRRQNQALVKEMRTLVESEGETMERYLACWIHLGRTPAGMSVLGSYVGSMPPLPALVLTHLPSGDQIYQYPPNTPIVASSVLHWLQRVEDGTESPTGLLDEDSWPPAFEFYDFLKIMDMQEPDSAQQQTPKEEEEEVNVKEHVVVEDMTGDNRHAHSEL</sequence>
<dbReference type="InterPro" id="IPR057645">
    <property type="entry name" value="TXNDC16_3rd"/>
</dbReference>
<feature type="chain" id="PRO_5017470550" evidence="2">
    <location>
        <begin position="25"/>
        <end position="741"/>
    </location>
</feature>
<dbReference type="Ensembl" id="ENSPNYT00000013162.1">
    <property type="protein sequence ID" value="ENSPNYP00000012847.1"/>
    <property type="gene ID" value="ENSPNYG00000009721.1"/>
</dbReference>
<feature type="signal peptide" evidence="2">
    <location>
        <begin position="1"/>
        <end position="24"/>
    </location>
</feature>
<evidence type="ECO:0000313" key="6">
    <source>
        <dbReference type="Ensembl" id="ENSPNYP00000012847.1"/>
    </source>
</evidence>
<dbReference type="SUPFAM" id="SSF52833">
    <property type="entry name" value="Thioredoxin-like"/>
    <property type="match status" value="1"/>
</dbReference>
<proteinExistence type="predicted"/>
<protein>
    <submittedName>
        <fullName evidence="6">Thioredoxin domain containing 16</fullName>
    </submittedName>
</protein>
<dbReference type="AlphaFoldDB" id="A0A3B4FQK1"/>
<dbReference type="InterPro" id="IPR040090">
    <property type="entry name" value="TXNDC16"/>
</dbReference>
<feature type="region of interest" description="Disordered" evidence="1">
    <location>
        <begin position="704"/>
        <end position="741"/>
    </location>
</feature>
<feature type="domain" description="TXNDC16 third thioredoxin-like" evidence="5">
    <location>
        <begin position="228"/>
        <end position="319"/>
    </location>
</feature>
<feature type="domain" description="TXNDC16 second thioredoxin-like" evidence="4">
    <location>
        <begin position="103"/>
        <end position="227"/>
    </location>
</feature>
<organism evidence="6">
    <name type="scientific">Pundamilia nyererei</name>
    <dbReference type="NCBI Taxonomy" id="303518"/>
    <lineage>
        <taxon>Eukaryota</taxon>
        <taxon>Metazoa</taxon>
        <taxon>Chordata</taxon>
        <taxon>Craniata</taxon>
        <taxon>Vertebrata</taxon>
        <taxon>Euteleostomi</taxon>
        <taxon>Actinopterygii</taxon>
        <taxon>Neopterygii</taxon>
        <taxon>Teleostei</taxon>
        <taxon>Neoteleostei</taxon>
        <taxon>Acanthomorphata</taxon>
        <taxon>Ovalentaria</taxon>
        <taxon>Cichlomorphae</taxon>
        <taxon>Cichliformes</taxon>
        <taxon>Cichlidae</taxon>
        <taxon>African cichlids</taxon>
        <taxon>Pseudocrenilabrinae</taxon>
        <taxon>Haplochromini</taxon>
        <taxon>Pundamilia</taxon>
    </lineage>
</organism>
<dbReference type="PANTHER" id="PTHR22699">
    <property type="entry name" value="THIOREDOXIN DOMAIN-CONTAINING PROTEIN 16"/>
    <property type="match status" value="1"/>
</dbReference>
<feature type="region of interest" description="Disordered" evidence="1">
    <location>
        <begin position="328"/>
        <end position="355"/>
    </location>
</feature>
<feature type="domain" description="Thioredoxin" evidence="3">
    <location>
        <begin position="362"/>
        <end position="466"/>
    </location>
</feature>
<dbReference type="InterPro" id="IPR057642">
    <property type="entry name" value="TXNDC16_2nd"/>
</dbReference>
<name>A0A3B4FQK1_9CICH</name>
<feature type="compositionally biased region" description="Basic and acidic residues" evidence="1">
    <location>
        <begin position="719"/>
        <end position="741"/>
    </location>
</feature>
<evidence type="ECO:0000259" key="3">
    <source>
        <dbReference type="Pfam" id="PF00085"/>
    </source>
</evidence>
<dbReference type="GeneTree" id="ENSGT00390000006080"/>
<dbReference type="PANTHER" id="PTHR22699:SF1">
    <property type="entry name" value="THIOREDOXIN DOMAIN-CONTAINING PROTEIN 16"/>
    <property type="match status" value="1"/>
</dbReference>
<reference evidence="6" key="1">
    <citation type="submission" date="2023-09" db="UniProtKB">
        <authorList>
            <consortium name="Ensembl"/>
        </authorList>
    </citation>
    <scope>IDENTIFICATION</scope>
</reference>
<dbReference type="CDD" id="cd02961">
    <property type="entry name" value="PDI_a_family"/>
    <property type="match status" value="1"/>
</dbReference>
<dbReference type="InterPro" id="IPR036249">
    <property type="entry name" value="Thioredoxin-like_sf"/>
</dbReference>
<dbReference type="Pfam" id="PF24509">
    <property type="entry name" value="TXNDC16_2nd"/>
    <property type="match status" value="1"/>
</dbReference>
<keyword evidence="2" id="KW-0732">Signal</keyword>
<dbReference type="Gene3D" id="3.40.30.10">
    <property type="entry name" value="Glutaredoxin"/>
    <property type="match status" value="1"/>
</dbReference>
<evidence type="ECO:0000259" key="4">
    <source>
        <dbReference type="Pfam" id="PF24509"/>
    </source>
</evidence>